<evidence type="ECO:0000313" key="10">
    <source>
        <dbReference type="EMBL" id="PKR77253.1"/>
    </source>
</evidence>
<dbReference type="FunFam" id="1.20.58.220:FF:000004">
    <property type="entry name" value="Phosphate-specific transport system accessory protein PhoU"/>
    <property type="match status" value="1"/>
</dbReference>
<comment type="subunit">
    <text evidence="3 7">Homodimer.</text>
</comment>
<evidence type="ECO:0000256" key="5">
    <source>
        <dbReference type="ARBA" id="ARBA00022490"/>
    </source>
</evidence>
<evidence type="ECO:0000256" key="6">
    <source>
        <dbReference type="ARBA" id="ARBA00022592"/>
    </source>
</evidence>
<feature type="domain" description="PhoU" evidence="9">
    <location>
        <begin position="120"/>
        <end position="203"/>
    </location>
</feature>
<dbReference type="Proteomes" id="UP000243524">
    <property type="component" value="Unassembled WGS sequence"/>
</dbReference>
<evidence type="ECO:0000256" key="8">
    <source>
        <dbReference type="SAM" id="Coils"/>
    </source>
</evidence>
<keyword evidence="11" id="KW-1185">Reference proteome</keyword>
<evidence type="ECO:0000256" key="7">
    <source>
        <dbReference type="PIRNR" id="PIRNR003107"/>
    </source>
</evidence>
<accession>A0A2I0QSE4</accession>
<reference evidence="10 11" key="1">
    <citation type="submission" date="2017-06" db="EMBL/GenBank/DDBJ databases">
        <title>the draft geome sequence of Illustriluteabacillus marina B3227.</title>
        <authorList>
            <person name="He R.-H."/>
            <person name="Du Z.-J."/>
        </authorList>
    </citation>
    <scope>NUCLEOTIDE SEQUENCE [LARGE SCALE GENOMIC DNA]</scope>
    <source>
        <strain evidence="10 11">B3227</strain>
    </source>
</reference>
<feature type="domain" description="PhoU" evidence="9">
    <location>
        <begin position="17"/>
        <end position="105"/>
    </location>
</feature>
<evidence type="ECO:0000256" key="3">
    <source>
        <dbReference type="ARBA" id="ARBA00011738"/>
    </source>
</evidence>
<comment type="function">
    <text evidence="7">Plays a role in the regulation of phosphate uptake.</text>
</comment>
<evidence type="ECO:0000259" key="9">
    <source>
        <dbReference type="Pfam" id="PF01895"/>
    </source>
</evidence>
<evidence type="ECO:0000256" key="1">
    <source>
        <dbReference type="ARBA" id="ARBA00004496"/>
    </source>
</evidence>
<organism evidence="10 11">
    <name type="scientific">Halalkalibacillus sediminis</name>
    <dbReference type="NCBI Taxonomy" id="2018042"/>
    <lineage>
        <taxon>Bacteria</taxon>
        <taxon>Bacillati</taxon>
        <taxon>Bacillota</taxon>
        <taxon>Bacilli</taxon>
        <taxon>Bacillales</taxon>
        <taxon>Bacillaceae</taxon>
        <taxon>Halalkalibacillus</taxon>
    </lineage>
</organism>
<keyword evidence="4 7" id="KW-0813">Transport</keyword>
<keyword evidence="6 7" id="KW-0592">Phosphate transport</keyword>
<dbReference type="EMBL" id="PJNH01000003">
    <property type="protein sequence ID" value="PKR77253.1"/>
    <property type="molecule type" value="Genomic_DNA"/>
</dbReference>
<dbReference type="AlphaFoldDB" id="A0A2I0QSE4"/>
<feature type="coiled-coil region" evidence="8">
    <location>
        <begin position="3"/>
        <end position="30"/>
    </location>
</feature>
<keyword evidence="8" id="KW-0175">Coiled coil</keyword>
<comment type="similarity">
    <text evidence="2 7">Belongs to the PhoU family.</text>
</comment>
<dbReference type="PANTHER" id="PTHR42930:SF3">
    <property type="entry name" value="PHOSPHATE-SPECIFIC TRANSPORT SYSTEM ACCESSORY PROTEIN PHOU"/>
    <property type="match status" value="1"/>
</dbReference>
<keyword evidence="5 7" id="KW-0963">Cytoplasm</keyword>
<comment type="caution">
    <text evidence="10">The sequence shown here is derived from an EMBL/GenBank/DDBJ whole genome shotgun (WGS) entry which is preliminary data.</text>
</comment>
<dbReference type="InterPro" id="IPR028366">
    <property type="entry name" value="PhoU"/>
</dbReference>
<dbReference type="NCBIfam" id="TIGR02135">
    <property type="entry name" value="phoU_full"/>
    <property type="match status" value="1"/>
</dbReference>
<evidence type="ECO:0000256" key="2">
    <source>
        <dbReference type="ARBA" id="ARBA00008107"/>
    </source>
</evidence>
<comment type="subcellular location">
    <subcellularLocation>
        <location evidence="1 7">Cytoplasm</location>
    </subcellularLocation>
</comment>
<dbReference type="InterPro" id="IPR026022">
    <property type="entry name" value="PhoU_dom"/>
</dbReference>
<name>A0A2I0QSE4_9BACI</name>
<gene>
    <name evidence="10" type="primary">phoU</name>
    <name evidence="10" type="ORF">CEY16_10980</name>
</gene>
<dbReference type="Pfam" id="PF01895">
    <property type="entry name" value="PhoU"/>
    <property type="match status" value="2"/>
</dbReference>
<dbReference type="Gene3D" id="1.20.58.220">
    <property type="entry name" value="Phosphate transport system protein phou homolog 2, domain 2"/>
    <property type="match status" value="1"/>
</dbReference>
<dbReference type="GO" id="GO:0005737">
    <property type="term" value="C:cytoplasm"/>
    <property type="evidence" value="ECO:0007669"/>
    <property type="project" value="UniProtKB-SubCell"/>
</dbReference>
<evidence type="ECO:0000256" key="4">
    <source>
        <dbReference type="ARBA" id="ARBA00022448"/>
    </source>
</evidence>
<dbReference type="GO" id="GO:0045936">
    <property type="term" value="P:negative regulation of phosphate metabolic process"/>
    <property type="evidence" value="ECO:0007669"/>
    <property type="project" value="InterPro"/>
</dbReference>
<dbReference type="SUPFAM" id="SSF109755">
    <property type="entry name" value="PhoU-like"/>
    <property type="match status" value="1"/>
</dbReference>
<dbReference type="PIRSF" id="PIRSF003107">
    <property type="entry name" value="PhoU"/>
    <property type="match status" value="1"/>
</dbReference>
<protein>
    <recommendedName>
        <fullName evidence="7">Phosphate-specific transport system accessory protein PhoU</fullName>
    </recommendedName>
</protein>
<dbReference type="PANTHER" id="PTHR42930">
    <property type="entry name" value="PHOSPHATE-SPECIFIC TRANSPORT SYSTEM ACCESSORY PROTEIN PHOU"/>
    <property type="match status" value="1"/>
</dbReference>
<dbReference type="RefSeq" id="WP_101332081.1">
    <property type="nucleotide sequence ID" value="NZ_PJNH01000003.1"/>
</dbReference>
<dbReference type="OrthoDB" id="9814256at2"/>
<sequence>MVRENFEEKLNHLNEQVKKMSELSKDALNQSLKSLETQDVEKAQQIIENDPNINALEDEINDIAIWLIAKEQPVAKDLRRLVTTLKITNDIERIGDLAVNVSKSVIRIGDEQLDVEMQDILSMGSIVEKMIDDVIDAFVNEDVNKAFSIADVDDQVDQHYGKTVEKMLNHMAKHPEQIPSVTQLAFISRFLERAADHTTNISEGIIYLVKGKHFDLNA</sequence>
<dbReference type="GO" id="GO:0030643">
    <property type="term" value="P:intracellular phosphate ion homeostasis"/>
    <property type="evidence" value="ECO:0007669"/>
    <property type="project" value="InterPro"/>
</dbReference>
<proteinExistence type="inferred from homology"/>
<evidence type="ECO:0000313" key="11">
    <source>
        <dbReference type="Proteomes" id="UP000243524"/>
    </source>
</evidence>
<dbReference type="InterPro" id="IPR038078">
    <property type="entry name" value="PhoU-like_sf"/>
</dbReference>
<dbReference type="GO" id="GO:0006817">
    <property type="term" value="P:phosphate ion transport"/>
    <property type="evidence" value="ECO:0007669"/>
    <property type="project" value="UniProtKB-KW"/>
</dbReference>